<name>A0ABT4VHH6_9HYPH</name>
<dbReference type="PANTHER" id="PTHR13847">
    <property type="entry name" value="SARCOSINE DEHYDROGENASE-RELATED"/>
    <property type="match status" value="1"/>
</dbReference>
<accession>A0ABT4VHH6</accession>
<dbReference type="Gene3D" id="3.50.50.60">
    <property type="entry name" value="FAD/NAD(P)-binding domain"/>
    <property type="match status" value="2"/>
</dbReference>
<proteinExistence type="predicted"/>
<dbReference type="Proteomes" id="UP001148313">
    <property type="component" value="Unassembled WGS sequence"/>
</dbReference>
<organism evidence="3 4">
    <name type="scientific">Hoeflea poritis</name>
    <dbReference type="NCBI Taxonomy" id="2993659"/>
    <lineage>
        <taxon>Bacteria</taxon>
        <taxon>Pseudomonadati</taxon>
        <taxon>Pseudomonadota</taxon>
        <taxon>Alphaproteobacteria</taxon>
        <taxon>Hyphomicrobiales</taxon>
        <taxon>Rhizobiaceae</taxon>
        <taxon>Hoeflea</taxon>
    </lineage>
</organism>
<reference evidence="3" key="1">
    <citation type="submission" date="2022-11" db="EMBL/GenBank/DDBJ databases">
        <title>Hoeflea poritis sp. nov., isolated from scleractinian coral Porites lutea.</title>
        <authorList>
            <person name="Zhang G."/>
            <person name="Wei Q."/>
            <person name="Cai L."/>
        </authorList>
    </citation>
    <scope>NUCLEOTIDE SEQUENCE</scope>
    <source>
        <strain evidence="3">E7-10</strain>
    </source>
</reference>
<gene>
    <name evidence="3" type="ORF">OOZ53_02310</name>
</gene>
<feature type="domain" description="FAD dependent oxidoreductase" evidence="2">
    <location>
        <begin position="10"/>
        <end position="401"/>
    </location>
</feature>
<evidence type="ECO:0000256" key="1">
    <source>
        <dbReference type="ARBA" id="ARBA00023002"/>
    </source>
</evidence>
<keyword evidence="1" id="KW-0560">Oxidoreductase</keyword>
<protein>
    <submittedName>
        <fullName evidence="3">FAD-binding oxidoreductase</fullName>
    </submittedName>
</protein>
<evidence type="ECO:0000313" key="3">
    <source>
        <dbReference type="EMBL" id="MDA4844159.1"/>
    </source>
</evidence>
<dbReference type="EMBL" id="JAPJZH010000001">
    <property type="protein sequence ID" value="MDA4844159.1"/>
    <property type="molecule type" value="Genomic_DNA"/>
</dbReference>
<dbReference type="InterPro" id="IPR006076">
    <property type="entry name" value="FAD-dep_OxRdtase"/>
</dbReference>
<sequence>MNTAGDGRPDIIVIGAGIVGLSSAFSLQQKGNSVLILDRKGPAAEASRGNAGAFAFSEIIPLATPGIMRKAPRWLLDPLGPLSIPPRYAFKLLPWMVRFWRACRPERVESGIYAQSDLMNLSKHALLPFLRKTGTGSMLRRDGNLQLYESRSEFEESLPYWNARERCDIPFEHIHGSYAISQYQPGLDKRFVSATFSPEWYSISDPLEYALTIADIIDNRGGRIETAEAVAIEPQSNGASVKCADGRQFSADKVIVCAGAWSHKLAETLGERIPLETERGYNTTLPDSRFELRTQLTFGAHGFVISKLNSGIRVGGAVELGGLTAPPNFKRAEALLAKAKSFLPDLQTEGGTQWMGFRPSLPDTLPVIGPSTKSDNVIYAFGHGHLGLTQSAGTAMLVSQLVDNEDASIDLRPFRADRF</sequence>
<dbReference type="Pfam" id="PF01266">
    <property type="entry name" value="DAO"/>
    <property type="match status" value="1"/>
</dbReference>
<dbReference type="Gene3D" id="3.30.9.10">
    <property type="entry name" value="D-Amino Acid Oxidase, subunit A, domain 2"/>
    <property type="match status" value="1"/>
</dbReference>
<evidence type="ECO:0000259" key="2">
    <source>
        <dbReference type="Pfam" id="PF01266"/>
    </source>
</evidence>
<evidence type="ECO:0000313" key="4">
    <source>
        <dbReference type="Proteomes" id="UP001148313"/>
    </source>
</evidence>
<dbReference type="SUPFAM" id="SSF51905">
    <property type="entry name" value="FAD/NAD(P)-binding domain"/>
    <property type="match status" value="1"/>
</dbReference>
<dbReference type="SUPFAM" id="SSF54373">
    <property type="entry name" value="FAD-linked reductases, C-terminal domain"/>
    <property type="match status" value="1"/>
</dbReference>
<dbReference type="RefSeq" id="WP_271087682.1">
    <property type="nucleotide sequence ID" value="NZ_JAPJZH010000001.1"/>
</dbReference>
<comment type="caution">
    <text evidence="3">The sequence shown here is derived from an EMBL/GenBank/DDBJ whole genome shotgun (WGS) entry which is preliminary data.</text>
</comment>
<dbReference type="PANTHER" id="PTHR13847:SF289">
    <property type="entry name" value="GLYCINE OXIDASE"/>
    <property type="match status" value="1"/>
</dbReference>
<keyword evidence="4" id="KW-1185">Reference proteome</keyword>
<dbReference type="InterPro" id="IPR036188">
    <property type="entry name" value="FAD/NAD-bd_sf"/>
</dbReference>